<feature type="compositionally biased region" description="Basic and acidic residues" evidence="3">
    <location>
        <begin position="1"/>
        <end position="11"/>
    </location>
</feature>
<feature type="domain" description="Cyclic nucleotide-binding" evidence="4">
    <location>
        <begin position="32"/>
        <end position="152"/>
    </location>
</feature>
<dbReference type="InterPro" id="IPR018490">
    <property type="entry name" value="cNMP-bd_dom_sf"/>
</dbReference>
<dbReference type="EMBL" id="CP000379">
    <property type="protein sequence ID" value="ABF78068.1"/>
    <property type="molecule type" value="Genomic_DNA"/>
</dbReference>
<dbReference type="SUPFAM" id="SSF51905">
    <property type="entry name" value="FAD/NAD(P)-binding domain"/>
    <property type="match status" value="1"/>
</dbReference>
<dbReference type="PRINTS" id="PR00469">
    <property type="entry name" value="PNDRDTASEII"/>
</dbReference>
<dbReference type="Gene3D" id="3.50.50.60">
    <property type="entry name" value="FAD/NAD(P)-binding domain"/>
    <property type="match status" value="2"/>
</dbReference>
<gene>
    <name evidence="5" type="ordered locus">Bcen_3172</name>
</gene>
<name>A0A0H2XV34_BURO1</name>
<reference evidence="5" key="1">
    <citation type="submission" date="2006-05" db="EMBL/GenBank/DDBJ databases">
        <title>Complete sequence of chromosome 2 of Burkholderia cenocepacia AU 1054.</title>
        <authorList>
            <consortium name="US DOE Joint Genome Institute"/>
            <person name="Copeland A."/>
            <person name="Lucas S."/>
            <person name="Lapidus A."/>
            <person name="Barry K."/>
            <person name="Detter J.C."/>
            <person name="Glavina del Rio T."/>
            <person name="Hammon N."/>
            <person name="Israni S."/>
            <person name="Dalin E."/>
            <person name="Tice H."/>
            <person name="Pitluck S."/>
            <person name="Chain P."/>
            <person name="Malfatti S."/>
            <person name="Shin M."/>
            <person name="Vergez L."/>
            <person name="Schmutz J."/>
            <person name="Larimer F."/>
            <person name="Land M."/>
            <person name="Hauser L."/>
            <person name="Kyrpides N."/>
            <person name="Lykidis A."/>
            <person name="LiPuma J.J."/>
            <person name="Konstantinidis K."/>
            <person name="Tiedje J.M."/>
            <person name="Richardson P."/>
        </authorList>
    </citation>
    <scope>NUCLEOTIDE SEQUENCE [LARGE SCALE GENOMIC DNA]</scope>
    <source>
        <strain evidence="5">AU 1054</strain>
    </source>
</reference>
<dbReference type="InterPro" id="IPR023753">
    <property type="entry name" value="FAD/NAD-binding_dom"/>
</dbReference>
<proteinExistence type="predicted"/>
<keyword evidence="1" id="KW-0285">Flavoprotein</keyword>
<dbReference type="Pfam" id="PF00027">
    <property type="entry name" value="cNMP_binding"/>
    <property type="match status" value="1"/>
</dbReference>
<evidence type="ECO:0000256" key="3">
    <source>
        <dbReference type="SAM" id="MobiDB-lite"/>
    </source>
</evidence>
<dbReference type="HOGENOM" id="CLU_031864_5_8_4"/>
<keyword evidence="2" id="KW-0560">Oxidoreductase</keyword>
<dbReference type="AlphaFoldDB" id="A0A0H2XV34"/>
<dbReference type="InterPro" id="IPR036188">
    <property type="entry name" value="FAD/NAD-bd_sf"/>
</dbReference>
<accession>A0A0H2XV34</accession>
<dbReference type="PROSITE" id="PS50042">
    <property type="entry name" value="CNMP_BINDING_3"/>
    <property type="match status" value="1"/>
</dbReference>
<dbReference type="InterPro" id="IPR014710">
    <property type="entry name" value="RmlC-like_jellyroll"/>
</dbReference>
<protein>
    <submittedName>
        <fullName evidence="5">Cyclic nucleotide-regulated FAD-dependent pyridine nucleotide-disulfide oxidoreductase</fullName>
    </submittedName>
</protein>
<evidence type="ECO:0000259" key="4">
    <source>
        <dbReference type="PROSITE" id="PS50042"/>
    </source>
</evidence>
<organism evidence="5">
    <name type="scientific">Burkholderia orbicola (strain AU 1054)</name>
    <dbReference type="NCBI Taxonomy" id="331271"/>
    <lineage>
        <taxon>Bacteria</taxon>
        <taxon>Pseudomonadati</taxon>
        <taxon>Pseudomonadota</taxon>
        <taxon>Betaproteobacteria</taxon>
        <taxon>Burkholderiales</taxon>
        <taxon>Burkholderiaceae</taxon>
        <taxon>Burkholderia</taxon>
        <taxon>Burkholderia cepacia complex</taxon>
        <taxon>Burkholderia orbicola</taxon>
    </lineage>
</organism>
<evidence type="ECO:0000256" key="2">
    <source>
        <dbReference type="ARBA" id="ARBA00023002"/>
    </source>
</evidence>
<dbReference type="InterPro" id="IPR000595">
    <property type="entry name" value="cNMP-bd_dom"/>
</dbReference>
<feature type="region of interest" description="Disordered" evidence="3">
    <location>
        <begin position="1"/>
        <end position="23"/>
    </location>
</feature>
<dbReference type="CDD" id="cd00038">
    <property type="entry name" value="CAP_ED"/>
    <property type="match status" value="1"/>
</dbReference>
<dbReference type="GO" id="GO:0016491">
    <property type="term" value="F:oxidoreductase activity"/>
    <property type="evidence" value="ECO:0007669"/>
    <property type="project" value="UniProtKB-KW"/>
</dbReference>
<evidence type="ECO:0000313" key="5">
    <source>
        <dbReference type="EMBL" id="ABF78068.1"/>
    </source>
</evidence>
<evidence type="ECO:0000256" key="1">
    <source>
        <dbReference type="ARBA" id="ARBA00022630"/>
    </source>
</evidence>
<dbReference type="SUPFAM" id="SSF51206">
    <property type="entry name" value="cAMP-binding domain-like"/>
    <property type="match status" value="1"/>
</dbReference>
<dbReference type="Gene3D" id="2.60.120.10">
    <property type="entry name" value="Jelly Rolls"/>
    <property type="match status" value="1"/>
</dbReference>
<dbReference type="InterPro" id="IPR050097">
    <property type="entry name" value="Ferredoxin-NADP_redctase_2"/>
</dbReference>
<dbReference type="Pfam" id="PF07992">
    <property type="entry name" value="Pyr_redox_2"/>
    <property type="match status" value="1"/>
</dbReference>
<dbReference type="PRINTS" id="PR00368">
    <property type="entry name" value="FADPNR"/>
</dbReference>
<dbReference type="PANTHER" id="PTHR48105">
    <property type="entry name" value="THIOREDOXIN REDUCTASE 1-RELATED-RELATED"/>
    <property type="match status" value="1"/>
</dbReference>
<sequence length="562" mass="59970">MHVRSNDDGKQGDTNPLSSPVAIGDTDYQRERYPLLTEAEIHRITRFGEIREWNDGDQIFRVGEPGFGMFVILSGSIRVTRRDALNRQIIVKELGDHHFVAEVGQISGARCLVDGDAAGNVRALQVTPARLRALMIAEAELGERIMRALILRRAGLVEGGSGIIVVTESNSPILNALQNFLTRNSIPYTVVDSSDLEIARYVNQYPTDSADYPLVICPDGKVLCAPTETELATALDLIPDFDEAEVFDVAIVGSGPAGLATAVYAASEGLAAVILDNHAPGGQAGASARIENFFGFPAGISGYALTARAYIQAQKFGARVAIPVDVEALECDTSPFRLRLGNNGTVRAHSVVIATGAAYRKPAIEGIERFQGRGVYYWASPVEAKLCAGKNVVLVGAGNSAGQAAVYLASHAKHVSMLVRGPNLSDSMSRYLIDRIESMDNIDIHFNTQIASFRGEDELEEIEIAGSDGKRTSKKAEHVFLFIGAIPNTSWLDGCGVTVDTSGFVLTGSDVSAQAGEHETSVRGVFCAGDVRHDSTKRVAAAVGDGAAVVSQLHKFLASLTA</sequence>